<feature type="region of interest" description="Disordered" evidence="1">
    <location>
        <begin position="475"/>
        <end position="495"/>
    </location>
</feature>
<evidence type="ECO:0000256" key="1">
    <source>
        <dbReference type="SAM" id="MobiDB-lite"/>
    </source>
</evidence>
<organism evidence="4 5">
    <name type="scientific">Dorea longicatena</name>
    <dbReference type="NCBI Taxonomy" id="88431"/>
    <lineage>
        <taxon>Bacteria</taxon>
        <taxon>Bacillati</taxon>
        <taxon>Bacillota</taxon>
        <taxon>Clostridia</taxon>
        <taxon>Lachnospirales</taxon>
        <taxon>Lachnospiraceae</taxon>
        <taxon>Dorea</taxon>
    </lineage>
</organism>
<name>A0A564TA56_9FIRM</name>
<feature type="domain" description="Glycosyl transferase family 1" evidence="2">
    <location>
        <begin position="277"/>
        <end position="445"/>
    </location>
</feature>
<proteinExistence type="predicted"/>
<protein>
    <submittedName>
        <fullName evidence="4">Glycosyltransferase EpsD</fullName>
        <ecNumber evidence="4">2.4.-.-</ecNumber>
    </submittedName>
</protein>
<dbReference type="NCBIfam" id="NF038011">
    <property type="entry name" value="PelF"/>
    <property type="match status" value="1"/>
</dbReference>
<dbReference type="InterPro" id="IPR022622">
    <property type="entry name" value="DUF3492"/>
</dbReference>
<gene>
    <name evidence="4" type="primary">epsD_1</name>
    <name evidence="4" type="ORF">DLSSTS7063_01429</name>
</gene>
<feature type="compositionally biased region" description="Basic and acidic residues" evidence="1">
    <location>
        <begin position="477"/>
        <end position="495"/>
    </location>
</feature>
<feature type="domain" description="DUF3492" evidence="3">
    <location>
        <begin position="1"/>
        <end position="256"/>
    </location>
</feature>
<evidence type="ECO:0000259" key="3">
    <source>
        <dbReference type="Pfam" id="PF11997"/>
    </source>
</evidence>
<evidence type="ECO:0000259" key="2">
    <source>
        <dbReference type="Pfam" id="PF00534"/>
    </source>
</evidence>
<dbReference type="PANTHER" id="PTHR12526:SF608">
    <property type="entry name" value="PELF"/>
    <property type="match status" value="1"/>
</dbReference>
<keyword evidence="4" id="KW-0328">Glycosyltransferase</keyword>
<evidence type="ECO:0000313" key="4">
    <source>
        <dbReference type="EMBL" id="VUX04300.1"/>
    </source>
</evidence>
<dbReference type="Gene3D" id="3.40.50.2000">
    <property type="entry name" value="Glycogen Phosphorylase B"/>
    <property type="match status" value="2"/>
</dbReference>
<dbReference type="Pfam" id="PF00534">
    <property type="entry name" value="Glycos_transf_1"/>
    <property type="match status" value="1"/>
</dbReference>
<evidence type="ECO:0000313" key="5">
    <source>
        <dbReference type="Proteomes" id="UP000398619"/>
    </source>
</evidence>
<accession>A0A564TA56</accession>
<dbReference type="Pfam" id="PF11997">
    <property type="entry name" value="DUF3492"/>
    <property type="match status" value="1"/>
</dbReference>
<dbReference type="AlphaFoldDB" id="A0A564TA56"/>
<dbReference type="SUPFAM" id="SSF53756">
    <property type="entry name" value="UDP-Glycosyltransferase/glycogen phosphorylase"/>
    <property type="match status" value="1"/>
</dbReference>
<dbReference type="PANTHER" id="PTHR12526">
    <property type="entry name" value="GLYCOSYLTRANSFERASE"/>
    <property type="match status" value="1"/>
</dbReference>
<keyword evidence="4" id="KW-0808">Transferase</keyword>
<sequence length="495" mass="57375">MRVCIVAEGCYPYVVGGVSSWIHSLIKLFPKTEFVILAIVANRSQRGKFVYELPENVSEVHELYLEDVDWNKKRRRRKRMSKEQYKALRSLILNQNVEWNTLFDMFQSGNVSVNDILMGEDFLNALRECYRLNYSQIIFSDFLWTMRSIYLPLFFTLQMEIPKADLYHCVATGYAGVLGAMAKHLYGSRLLISEHGIYTREREEELIKAKWVQGVYKNIWIEQFRKMSKLAYQEGELITSLFEHARELQIELDCPEEKTMVTPNGIRVDNFQGIPGKTEEDEGMVNIGAVLRVTPIKDVKTMIQAFGFAKKREPKLKLWIMGPCEEDPEYAQECFDLVESMEIEDVVFTGRINVREYLGRMDMTILTSISEGQPLTILEGFAAHKPAIATDVGNCSGLIHGESDDFGDAGIVTHIMNVEEITEAMLLLARKEELRLQMGENGYKRVMKKYRIEYMQNTYWNIYKDFAESLELPWEEEPVKLPEETEQETRKSVSK</sequence>
<dbReference type="RefSeq" id="WP_144100466.1">
    <property type="nucleotide sequence ID" value="NZ_CABHNM010000032.1"/>
</dbReference>
<reference evidence="4 5" key="1">
    <citation type="submission" date="2019-07" db="EMBL/GenBank/DDBJ databases">
        <authorList>
            <person name="Hibberd C M."/>
            <person name="Gehrig L. J."/>
            <person name="Chang H.-W."/>
            <person name="Venkatesh S."/>
        </authorList>
    </citation>
    <scope>NUCLEOTIDE SEQUENCE [LARGE SCALE GENOMIC DNA]</scope>
    <source>
        <strain evidence="4">Dorea_longicatena_SSTS_Bg7063</strain>
    </source>
</reference>
<dbReference type="Proteomes" id="UP000398619">
    <property type="component" value="Unassembled WGS sequence"/>
</dbReference>
<dbReference type="EMBL" id="CABHNM010000032">
    <property type="protein sequence ID" value="VUX04300.1"/>
    <property type="molecule type" value="Genomic_DNA"/>
</dbReference>
<dbReference type="EC" id="2.4.-.-" evidence="4"/>
<dbReference type="InterPro" id="IPR047691">
    <property type="entry name" value="PelF-like"/>
</dbReference>
<dbReference type="InterPro" id="IPR001296">
    <property type="entry name" value="Glyco_trans_1"/>
</dbReference>
<dbReference type="GO" id="GO:0016757">
    <property type="term" value="F:glycosyltransferase activity"/>
    <property type="evidence" value="ECO:0007669"/>
    <property type="project" value="UniProtKB-KW"/>
</dbReference>